<comment type="subcellular location">
    <subcellularLocation>
        <location evidence="4">Secreted</location>
    </subcellularLocation>
    <subcellularLocation>
        <location evidence="4">Bacterial flagellum</location>
    </subcellularLocation>
</comment>
<accession>A0A6B2KP49</accession>
<keyword evidence="7" id="KW-0282">Flagellum</keyword>
<evidence type="ECO:0000259" key="5">
    <source>
        <dbReference type="Pfam" id="PF00669"/>
    </source>
</evidence>
<organism evidence="7 8">
    <name type="scientific">Crenobacter caeni</name>
    <dbReference type="NCBI Taxonomy" id="2705474"/>
    <lineage>
        <taxon>Bacteria</taxon>
        <taxon>Pseudomonadati</taxon>
        <taxon>Pseudomonadota</taxon>
        <taxon>Betaproteobacteria</taxon>
        <taxon>Neisseriales</taxon>
        <taxon>Neisseriaceae</taxon>
        <taxon>Crenobacter</taxon>
    </lineage>
</organism>
<dbReference type="InterPro" id="IPR046358">
    <property type="entry name" value="Flagellin_C"/>
</dbReference>
<proteinExistence type="inferred from homology"/>
<evidence type="ECO:0000256" key="4">
    <source>
        <dbReference type="RuleBase" id="RU362073"/>
    </source>
</evidence>
<dbReference type="SUPFAM" id="SSF64518">
    <property type="entry name" value="Phase 1 flagellin"/>
    <property type="match status" value="1"/>
</dbReference>
<evidence type="ECO:0000256" key="1">
    <source>
        <dbReference type="ARBA" id="ARBA00005709"/>
    </source>
</evidence>
<dbReference type="GO" id="GO:0005576">
    <property type="term" value="C:extracellular region"/>
    <property type="evidence" value="ECO:0007669"/>
    <property type="project" value="UniProtKB-SubCell"/>
</dbReference>
<dbReference type="Gene3D" id="1.20.1330.10">
    <property type="entry name" value="f41 fragment of flagellin, N-terminal domain"/>
    <property type="match status" value="1"/>
</dbReference>
<dbReference type="InterPro" id="IPR001029">
    <property type="entry name" value="Flagellin_N"/>
</dbReference>
<dbReference type="InterPro" id="IPR010810">
    <property type="entry name" value="Flagellin_hook_IN_motif"/>
</dbReference>
<name>A0A6B2KP49_9NEIS</name>
<dbReference type="Proteomes" id="UP000482578">
    <property type="component" value="Unassembled WGS sequence"/>
</dbReference>
<dbReference type="GO" id="GO:0009288">
    <property type="term" value="C:bacterial-type flagellum"/>
    <property type="evidence" value="ECO:0007669"/>
    <property type="project" value="UniProtKB-SubCell"/>
</dbReference>
<keyword evidence="3 4" id="KW-0975">Bacterial flagellum</keyword>
<evidence type="ECO:0000313" key="7">
    <source>
        <dbReference type="EMBL" id="NDV11960.1"/>
    </source>
</evidence>
<dbReference type="InterPro" id="IPR042187">
    <property type="entry name" value="Flagellin_C_sub2"/>
</dbReference>
<keyword evidence="8" id="KW-1185">Reference proteome</keyword>
<keyword evidence="2 4" id="KW-0964">Secreted</keyword>
<dbReference type="EMBL" id="JAAGAA010000003">
    <property type="protein sequence ID" value="NDV11960.1"/>
    <property type="molecule type" value="Genomic_DNA"/>
</dbReference>
<dbReference type="Gene3D" id="2.170.280.10">
    <property type="entry name" value="f41 fragment of flagellin, middle domain"/>
    <property type="match status" value="1"/>
</dbReference>
<dbReference type="Pfam" id="PF00700">
    <property type="entry name" value="Flagellin_C"/>
    <property type="match status" value="1"/>
</dbReference>
<dbReference type="AlphaFoldDB" id="A0A6B2KP49"/>
<dbReference type="RefSeq" id="WP_163315215.1">
    <property type="nucleotide sequence ID" value="NZ_JAAGAA010000003.1"/>
</dbReference>
<dbReference type="Gene3D" id="2.30.220.10">
    <property type="entry name" value="f41 fragment of flagellin, C-terminal domain"/>
    <property type="match status" value="1"/>
</dbReference>
<evidence type="ECO:0000313" key="8">
    <source>
        <dbReference type="Proteomes" id="UP000482578"/>
    </source>
</evidence>
<comment type="caution">
    <text evidence="7">The sequence shown here is derived from an EMBL/GenBank/DDBJ whole genome shotgun (WGS) entry which is preliminary data.</text>
</comment>
<dbReference type="GO" id="GO:0005198">
    <property type="term" value="F:structural molecule activity"/>
    <property type="evidence" value="ECO:0007669"/>
    <property type="project" value="UniProtKB-UniRule"/>
</dbReference>
<dbReference type="PRINTS" id="PR00207">
    <property type="entry name" value="FLAGELLIN"/>
</dbReference>
<dbReference type="Pfam" id="PF07196">
    <property type="entry name" value="Flagellin_IN"/>
    <property type="match status" value="2"/>
</dbReference>
<dbReference type="PANTHER" id="PTHR42792:SF2">
    <property type="entry name" value="FLAGELLIN"/>
    <property type="match status" value="1"/>
</dbReference>
<keyword evidence="7" id="KW-0969">Cilium</keyword>
<gene>
    <name evidence="7" type="ORF">GZH52_04005</name>
</gene>
<sequence>MSMTINTNVASLNAQRNLSGSQSALSTSLQRLSSGMRINSAKDDAAGLAISERMSSQIRGLDQARRNANDGISLAQTAEGGMTSASDMLQRMRELAVQSANDTNSASDRKAIQSEVNQLKEELNRLVDTTQFNGKNILDGSMSNAQFQVGANAQQTINVSVGSIRGTDIGNYQATTNTAAASKLGKAAAPAADSTGGNGVLATDKFAVSGNGQTAAIDVAAGDSAKAIAAKVNATSGSTGVSATAETKASLSGIAAGTVSFELKGDNATAVTISATVGGDYKALAEAVNAQTATTGISATVGKTGELELSNKNGADIKIDNFTTDATTKTVKVKTPNDSTGIDLTSGAATDSTTISGTISFDSTSAFTLAAGAGTTAGVVAPANAKLTAVDAVDLSTADGANNALKVLDAALSTVNARRADLGAVQNRFSSTISNLQSSAENLNASRGRILDTDFAAETAKMSRNQVLQQAGTAMLAQANQLPQQVLQLLR</sequence>
<evidence type="ECO:0000259" key="6">
    <source>
        <dbReference type="Pfam" id="PF00700"/>
    </source>
</evidence>
<reference evidence="7 8" key="1">
    <citation type="submission" date="2020-02" db="EMBL/GenBank/DDBJ databases">
        <authorList>
            <person name="Yang Z."/>
        </authorList>
    </citation>
    <scope>NUCLEOTIDE SEQUENCE [LARGE SCALE GENOMIC DNA]</scope>
    <source>
        <strain evidence="7 8">HX-7-9</strain>
    </source>
</reference>
<feature type="domain" description="Flagellin C-terminal" evidence="6">
    <location>
        <begin position="405"/>
        <end position="490"/>
    </location>
</feature>
<dbReference type="Gene3D" id="6.10.10.10">
    <property type="entry name" value="Flagellar export chaperone, C-terminal domain"/>
    <property type="match status" value="1"/>
</dbReference>
<protein>
    <recommendedName>
        <fullName evidence="4">Flagellin</fullName>
    </recommendedName>
</protein>
<evidence type="ECO:0000256" key="3">
    <source>
        <dbReference type="ARBA" id="ARBA00023143"/>
    </source>
</evidence>
<comment type="function">
    <text evidence="4">Flagellin is the subunit protein which polymerizes to form the filaments of bacterial flagella.</text>
</comment>
<dbReference type="Gene3D" id="6.10.280.190">
    <property type="match status" value="1"/>
</dbReference>
<dbReference type="InterPro" id="IPR001492">
    <property type="entry name" value="Flagellin"/>
</dbReference>
<dbReference type="PANTHER" id="PTHR42792">
    <property type="entry name" value="FLAGELLIN"/>
    <property type="match status" value="1"/>
</dbReference>
<dbReference type="Pfam" id="PF00669">
    <property type="entry name" value="Flagellin_N"/>
    <property type="match status" value="1"/>
</dbReference>
<feature type="domain" description="Flagellin N-terminal" evidence="5">
    <location>
        <begin position="5"/>
        <end position="141"/>
    </location>
</feature>
<comment type="similarity">
    <text evidence="1 4">Belongs to the bacterial flagellin family.</text>
</comment>
<keyword evidence="7" id="KW-0966">Cell projection</keyword>
<evidence type="ECO:0000256" key="2">
    <source>
        <dbReference type="ARBA" id="ARBA00022525"/>
    </source>
</evidence>